<keyword evidence="2" id="KW-1133">Transmembrane helix</keyword>
<keyword evidence="5" id="KW-1185">Reference proteome</keyword>
<reference evidence="5" key="1">
    <citation type="submission" date="2012-12" db="EMBL/GenBank/DDBJ databases">
        <authorList>
            <person name="Hellsten U."/>
            <person name="Grimwood J."/>
            <person name="Chapman J.A."/>
            <person name="Shapiro H."/>
            <person name="Aerts A."/>
            <person name="Otillar R.P."/>
            <person name="Terry A.Y."/>
            <person name="Boore J.L."/>
            <person name="Simakov O."/>
            <person name="Marletaz F."/>
            <person name="Cho S.-J."/>
            <person name="Edsinger-Gonzales E."/>
            <person name="Havlak P."/>
            <person name="Kuo D.-H."/>
            <person name="Larsson T."/>
            <person name="Lv J."/>
            <person name="Arendt D."/>
            <person name="Savage R."/>
            <person name="Osoegawa K."/>
            <person name="de Jong P."/>
            <person name="Lindberg D.R."/>
            <person name="Seaver E.C."/>
            <person name="Weisblat D.A."/>
            <person name="Putnam N.H."/>
            <person name="Grigoriev I.V."/>
            <person name="Rokhsar D.S."/>
        </authorList>
    </citation>
    <scope>NUCLEOTIDE SEQUENCE</scope>
    <source>
        <strain evidence="5">I ESC-2004</strain>
    </source>
</reference>
<evidence type="ECO:0000313" key="3">
    <source>
        <dbReference type="EMBL" id="ELT98722.1"/>
    </source>
</evidence>
<feature type="region of interest" description="Disordered" evidence="1">
    <location>
        <begin position="1"/>
        <end position="23"/>
    </location>
</feature>
<feature type="transmembrane region" description="Helical" evidence="2">
    <location>
        <begin position="51"/>
        <end position="71"/>
    </location>
</feature>
<accession>R7TYL5</accession>
<name>R7TYL5_CAPTE</name>
<feature type="compositionally biased region" description="Acidic residues" evidence="1">
    <location>
        <begin position="294"/>
        <end position="307"/>
    </location>
</feature>
<proteinExistence type="predicted"/>
<feature type="region of interest" description="Disordered" evidence="1">
    <location>
        <begin position="260"/>
        <end position="307"/>
    </location>
</feature>
<feature type="transmembrane region" description="Helical" evidence="2">
    <location>
        <begin position="83"/>
        <end position="101"/>
    </location>
</feature>
<reference evidence="4" key="3">
    <citation type="submission" date="2015-06" db="UniProtKB">
        <authorList>
            <consortium name="EnsemblMetazoa"/>
        </authorList>
    </citation>
    <scope>IDENTIFICATION</scope>
</reference>
<organism evidence="3">
    <name type="scientific">Capitella teleta</name>
    <name type="common">Polychaete worm</name>
    <dbReference type="NCBI Taxonomy" id="283909"/>
    <lineage>
        <taxon>Eukaryota</taxon>
        <taxon>Metazoa</taxon>
        <taxon>Spiralia</taxon>
        <taxon>Lophotrochozoa</taxon>
        <taxon>Annelida</taxon>
        <taxon>Polychaeta</taxon>
        <taxon>Sedentaria</taxon>
        <taxon>Scolecida</taxon>
        <taxon>Capitellidae</taxon>
        <taxon>Capitella</taxon>
    </lineage>
</organism>
<feature type="transmembrane region" description="Helical" evidence="2">
    <location>
        <begin position="148"/>
        <end position="170"/>
    </location>
</feature>
<dbReference type="Proteomes" id="UP000014760">
    <property type="component" value="Unassembled WGS sequence"/>
</dbReference>
<feature type="transmembrane region" description="Helical" evidence="2">
    <location>
        <begin position="113"/>
        <end position="136"/>
    </location>
</feature>
<feature type="compositionally biased region" description="Basic and acidic residues" evidence="1">
    <location>
        <begin position="1"/>
        <end position="12"/>
    </location>
</feature>
<dbReference type="EMBL" id="KB307587">
    <property type="protein sequence ID" value="ELT98722.1"/>
    <property type="molecule type" value="Genomic_DNA"/>
</dbReference>
<dbReference type="InterPro" id="IPR030417">
    <property type="entry name" value="MS4A"/>
</dbReference>
<evidence type="ECO:0000256" key="1">
    <source>
        <dbReference type="SAM" id="MobiDB-lite"/>
    </source>
</evidence>
<reference evidence="3 5" key="2">
    <citation type="journal article" date="2013" name="Nature">
        <title>Insights into bilaterian evolution from three spiralian genomes.</title>
        <authorList>
            <person name="Simakov O."/>
            <person name="Marletaz F."/>
            <person name="Cho S.J."/>
            <person name="Edsinger-Gonzales E."/>
            <person name="Havlak P."/>
            <person name="Hellsten U."/>
            <person name="Kuo D.H."/>
            <person name="Larsson T."/>
            <person name="Lv J."/>
            <person name="Arendt D."/>
            <person name="Savage R."/>
            <person name="Osoegawa K."/>
            <person name="de Jong P."/>
            <person name="Grimwood J."/>
            <person name="Chapman J.A."/>
            <person name="Shapiro H."/>
            <person name="Aerts A."/>
            <person name="Otillar R.P."/>
            <person name="Terry A.Y."/>
            <person name="Boore J.L."/>
            <person name="Grigoriev I.V."/>
            <person name="Lindberg D.R."/>
            <person name="Seaver E.C."/>
            <person name="Weisblat D.A."/>
            <person name="Putnam N.H."/>
            <person name="Rokhsar D.S."/>
        </authorList>
    </citation>
    <scope>NUCLEOTIDE SEQUENCE</scope>
    <source>
        <strain evidence="3 5">I ESC-2004</strain>
    </source>
</reference>
<keyword evidence="2" id="KW-0812">Transmembrane</keyword>
<dbReference type="EMBL" id="AMQN01010333">
    <property type="status" value="NOT_ANNOTATED_CDS"/>
    <property type="molecule type" value="Genomic_DNA"/>
</dbReference>
<sequence length="307" mass="32478">MVSTDKMGERPTPRMGEACPPPTPCSMGHPPPGVMLGTVCQVNFWVKMTTALGVTQIVIGVACMVFYSVGFFMKISLNHPETYVAIGVVAGGVILAAGLIGSVASKRKTKCTIGVFVVLSAMAAMFALFPLVLGIVGATRPAMEDDSLLLPICQLVFATVEIVVATWSVGVCCQAICCPNVSFGRVSTRLPPGVGVTQFISSGDGQHVVLFTAPQPHMQGVMLPPSQSHIPYIIQQGVPTVQLSVQPGLASFSSPIVNPSQMESGLNSKLGGRESEEEEKLLEGEEVVTKEAEDSYGLEDEAERLLR</sequence>
<evidence type="ECO:0000313" key="4">
    <source>
        <dbReference type="EnsemblMetazoa" id="CapteP223078"/>
    </source>
</evidence>
<protein>
    <submittedName>
        <fullName evidence="3 4">Uncharacterized protein</fullName>
    </submittedName>
</protein>
<dbReference type="AlphaFoldDB" id="R7TYL5"/>
<evidence type="ECO:0000256" key="2">
    <source>
        <dbReference type="SAM" id="Phobius"/>
    </source>
</evidence>
<dbReference type="HOGENOM" id="CLU_906879_0_0_1"/>
<feature type="compositionally biased region" description="Basic and acidic residues" evidence="1">
    <location>
        <begin position="281"/>
        <end position="293"/>
    </location>
</feature>
<dbReference type="EnsemblMetazoa" id="CapteT223078">
    <property type="protein sequence ID" value="CapteP223078"/>
    <property type="gene ID" value="CapteG223078"/>
</dbReference>
<evidence type="ECO:0000313" key="5">
    <source>
        <dbReference type="Proteomes" id="UP000014760"/>
    </source>
</evidence>
<keyword evidence="2" id="KW-0472">Membrane</keyword>
<dbReference type="PANTHER" id="PTHR23320">
    <property type="entry name" value="MEMBRANE-SPANNING 4-DOMAINS SUBFAMILY A MS4A -RELATED"/>
    <property type="match status" value="1"/>
</dbReference>
<dbReference type="PANTHER" id="PTHR23320:SF130">
    <property type="entry name" value="TRANSMEMBRANE PROTEIN 212"/>
    <property type="match status" value="1"/>
</dbReference>
<gene>
    <name evidence="3" type="ORF">CAPTEDRAFT_223078</name>
</gene>